<reference evidence="3 4" key="1">
    <citation type="submission" date="2020-08" db="EMBL/GenBank/DDBJ databases">
        <title>Genomic Encyclopedia of Type Strains, Phase IV (KMG-IV): sequencing the most valuable type-strain genomes for metagenomic binning, comparative biology and taxonomic classification.</title>
        <authorList>
            <person name="Goeker M."/>
        </authorList>
    </citation>
    <scope>NUCLEOTIDE SEQUENCE [LARGE SCALE GENOMIC DNA]</scope>
    <source>
        <strain evidence="3 4">DSM 17507</strain>
    </source>
</reference>
<dbReference type="InterPro" id="IPR011050">
    <property type="entry name" value="Pectin_lyase_fold/virulence"/>
</dbReference>
<dbReference type="SUPFAM" id="SSF51126">
    <property type="entry name" value="Pectin lyase-like"/>
    <property type="match status" value="1"/>
</dbReference>
<keyword evidence="2" id="KW-0732">Signal</keyword>
<evidence type="ECO:0000313" key="4">
    <source>
        <dbReference type="Proteomes" id="UP000538566"/>
    </source>
</evidence>
<evidence type="ECO:0000256" key="1">
    <source>
        <dbReference type="SAM" id="MobiDB-lite"/>
    </source>
</evidence>
<protein>
    <submittedName>
        <fullName evidence="3">Filamentous hemagglutinin family protein</fullName>
    </submittedName>
</protein>
<name>A0A7W7A8R2_9SPHN</name>
<dbReference type="EMBL" id="JACHOA010000001">
    <property type="protein sequence ID" value="MBB4612490.1"/>
    <property type="molecule type" value="Genomic_DNA"/>
</dbReference>
<sequence length="4156" mass="397507">MARNVSAMSLRRKPSIARLLAGISGGAASLALASMPAPALGQAVNGTPTPQFGISGVSRSTPGLDAVFVTNSEALLDWTASDSGGVFLPEGNTLRFIYDGSTPYTVLNRVTDTAVGGPLSISGTVESSSLGKVWFYNAGGWVVGPKGVFNVGSLVLTSLPITIDPASDTVSRLYGDKNEIRFGTALDPKSLVTIQSGAQINASLANSSYVAVVAPRVEQAGTVSVNGSAAYVAAEAATMTINSGLFDIIVDSGSDDTEGVVHTGATGWPANSSSTDADHRIYLVAVPKNQAMTAVVSGSMGYNGATTASVVDGSIVLSAGYNVAGGNVSADSVVGGNASLTISGLTVGQTGAQTDLIGHASRDVNIDATTSSTSVRGTVDLLARRNVSAKIDNGNSLVADSGLSLGSMNGAKAGNVSVSVAGGGSLNVGGAMDLYSIATGAIQTDPLNGDALLGGSVGEDAASGNVGLTITDGDFNLGSANLKSMATSGVGGLSAGSAIAGDVTIDIVQTDGAASTFGGSLGGVEIYSYAANGAFSLQSPVNGGNAVAGAARLTVHGGTFDSSSIAIASDAGTFAGVEAVPLNATAGAVSISFANGNGSFSTGGISAANYATASDGGLATLGDVSLSYDNVQSVTSDSFGSIGLQSYAYGNLITPNTVSLTLSGSSNLETFGSVVSLQAEGRNDTVTQLAGNVSFVADASTLSASQLYLNSQAFASGSGIDAVGGNVSANLQNGANVNLGVAASLQSTARGGSGPDGGSGTGGTVSFTIADSSFTAVDSPFSDGLSLLSNGVAGRRTDGAGRSGTGLGGTVSFIQTGKPTSVLVNSVTLTSLGQGGRPDISARTGLVAQAGDGASGVGGDVSFSVAEGTFSASSLTIEATGEGGNGDNVAGFAPGTGGSGTGGTSTLSITGGLLTASTVDVTASGFGGDGAQSSDALGIVGGIGGAGTGGSATVNLTGGTLRAEGLTVEANGNKSQSDGFGVSYFGNGGYDFNGTGAAGDGGLGTGGNALLTIDGGSLGEIPFSSAGLPVTVTVNAIGEGGAGGFTFGSSGVGNRSGAGGNGQGGTAGIRFLSGTFDAQMIGIDATGLGGLAGNDANTAGEFALNAGKGGDGAGGTSTLELVGNFGVATTSGSTRNLEVRADGIGQAGESGLIGGEGGSGLGGTARILVSGGSSSFADPVLSAEGLGKAGGNSTDGYGGGAGGSGTGGQAVIAVTGDGTNLSIAGASLRVSGLGGAGGRGGAGSDAVDEAGDGGAGGAGTGGAISLVASDLGQLNSTGTEGSLFASNGIGGAGGLGGNSAANGWRTLGDGGDGGSGRGGTVDALAQGGGVITFDDLTLGTNGLGGAGGSFVSLDVSGTFDQSVGGAGGAGFGGSISVQAVGLNSRVEAPSLVANANGRGGAGVNGSGYAVDGSSADGSAGGSGTGGSISVLADAGGAIALATADGNVGLSANGIGGNGGSAFAAITASTGIGGNGGNGGDSGSGTGGTVAIAALDDGTASLGLLGTVTLSANGIGGIAGLGGDGANSTAPVTLGGNGGNNGLAEAGRGGTVTVGAAGGVAIFGTLLANATGETFDRPFAGAGGSGTSGVGLPGSSAFVTPSGGQVFFSSADGSLSSTGSLVAGATSVDVRSKRTFPASNFAFINELGGTISLTSSSTAPVDAMRFASFSGDASGSFAGFSDPAISLTAVSGPIAFDGDLNLLAAGSISLSVADGLSITAGGSAYLGSDTGIDIAAAGTGQFSGNSIELQSRGGIGIAVAGCATTTCRPIEATTSLLADASGDFTISGPAIVAGLGSLDVYAFGNVTGDAASGYFSGGNLRVRAGQDATIRNASGATLDLEAGAIPDGATLYFDGLLTLGEVGGGGLFNAAGDIVFASGGGIAVTGGNSFSTGTGIDVRSGNDIIVGRNNSFVANTSAAVPGLPVTFAAGGLTLQYSLAPEDIAVLAFGSGTTVSAGTGAIALSGAAIDARLATFTGASFRADVLQTLGLTSPRRNNGERLDPDCLEGAICIGDIDVSGTVRIGNTDTVPLDIRAVGTISGSDVRLLATGNVTLEGVGRVAQIVSTGNLSIRSVLGDIALLDGAVVEGGTVRLAAGANIFGTGNVTATVDDIGLFAGGDIDAASLTAARELTTDLAAGGLAEGAFSTLGALRVGALTLGASTDITTGTSLEIGALALGGFNGSLSAGTVLDLGSTTDVNDLSLSAGTSVGFTSLLVDGNLVISGPSVTGTSAQAGGTLSITSDSLAADLLQSAGDLTLTVTNTAALGAVNSTGGSVTIDPALLTFDAITSASGITLSGGVITGGTLDAGTSIEVTATGALTLASANAGTTMSLGADSLQSGALDAGDSLTLTIANGATLTGAATAGGDLVASFGTLDFTTLGATGLVSLEGTDLTGSSITAGISLTALLAGNYAVTDAQSGTSLSLQSATATATTLSAGANLDATVTGLADLADVSALGDLTLSAGSLLSGSITAGGLVGIDVSGTATVGATTAGTTLTFDAGTLNADSLDAGTVLSLTAANAATITGTASAGTDASVSAASLTGGSFTATGNLGITTTGNAAFADASAGGALTLSGADVSITSLSGKTVDITATNVLGNSIALTDALSINATGDITLALIGPTAGTVDITGASLSLDLVNAGDLGIAISGDALIGSVLGSGKVTLSAANLQVDSLGAAGVVSLSGTTIGAGTILADSDLGISATGNVTLDRAEAGGTLAITAAGLGANTLQSADDLTLTVANTAALGTVTSTGGSIFIDPALLTFDAITSASGITLSGGTITGGTLDAGGAVDVNATGALTLTSARSGTTLSLIGASIQAGSLSSGATSSVAAQDLVSITNAINSGGDVSITAAGLATPLLQSNSGNVTLAISGLADLSNVAASGGDLLINAGTLRFASASGLRAVRLSGTDIAGTTVTSGTSTSISASLIANVGTVTAGSSATINGQDLTVSKVTAGTFTDFDGRIINVGETTAGTTAFVDAGDFIFDKLTAGESVEILSAGDTTGGSLIAGTTLSISARGDAQLDDAQAGGAITIGAANLNALTVTGDAGLSLVVTNAIDLDTVKVLGSFDLSGASLNLGSSSSGLDSTFSLTGNATIGSVAAGLATTGQNLVQIVVQALANSYTGGTLAPVFDVVQGQTITVSSSTNDLWSAGSLPRISDGDGLVVFRVATAQDDSGFQPGTQIGAAFGNLTIGNFSAPFGALVGQIGNETVLLGANGTVTAPATGTLSVGYWDSNAGDNFGSIAFTFGTGGGGGSVSSPANVSITTGGNLTVGSAAASSAITLDAAGALKLDTADAGTALSLTGNTIDAGTLMAGTNIAIASTGTSVIGNASAGGSFSADVGALDFTLIDADGAVDIRSLTGTRGGDITSGASITIDEDGAITLGNATATGTVDLAADGSLTYGKLDGGSVAVSAASASGGAITARTGSLALTTIGDLSTGALDARGAITLSARDATLASARSDDDIGANVRSFASPSISAAGNFIITGTGAVEVGTASGGDALNVTSQTLTFTRMTAGNALNITTSGDITGGDLVATGQMRINSGNGNFTYGTLDGGDIAIVGGSIAGGVLQARTGAVNIAVARSAALGAITAAANVGIDARTLAFSTINAGGAFGTNNGTMTGTSISAGQDISIFSQGDVSLSGLSGGVAAVRSNGVVNITGIELTGPISVSADAVGLDATGNLAIRRIFAERGNVDVTAGGSIDADTILALGDIDLLARNGDVTVGDLSAGYSDVFSDAVRPQGQVSGAVGQGNIDIVASDNIVINDVADAAQVFTMTAGDTIRINGLATGGQMDLSSADLAIGDSGRLGETAHTSAITLRNTGQGVTRLGDNIPSTTGGYAISQAEFARIRSRGDLTIRGIRPMLVGDLTVVAQAGTVQGQIGETGTLSLRSTGLISFLGGLSMSNAAGNTLSVSSSADGIFLDAQTGSIRLLEGETRGGSLLLSGSGIAMVTRTALGDIAQLTDTALITDRLGLNDGVTDGRTLVEADAITLRSDEQVYIQNTSIGTRLDDRRGLVANSLRIGSREGGVLDIVINGIVNGQTGVDAIEQITFEEAFTDLSSVNGCVILSANTCNKLPFEIIELRDLIEEVLKNDPADNALQVVDSFTKTSLIQLNQIAPAGFEPLIDEPVTGTGNDDLLGEGKQDGE</sequence>
<organism evidence="3 4">
    <name type="scientific">Novosphingobium taihuense</name>
    <dbReference type="NCBI Taxonomy" id="260085"/>
    <lineage>
        <taxon>Bacteria</taxon>
        <taxon>Pseudomonadati</taxon>
        <taxon>Pseudomonadota</taxon>
        <taxon>Alphaproteobacteria</taxon>
        <taxon>Sphingomonadales</taxon>
        <taxon>Sphingomonadaceae</taxon>
        <taxon>Novosphingobium</taxon>
    </lineage>
</organism>
<dbReference type="RefSeq" id="WP_144901501.1">
    <property type="nucleotide sequence ID" value="NZ_JACHOA010000001.1"/>
</dbReference>
<evidence type="ECO:0000313" key="3">
    <source>
        <dbReference type="EMBL" id="MBB4612490.1"/>
    </source>
</evidence>
<proteinExistence type="predicted"/>
<dbReference type="OrthoDB" id="7175603at2"/>
<dbReference type="Gene3D" id="2.160.20.10">
    <property type="entry name" value="Single-stranded right-handed beta-helix, Pectin lyase-like"/>
    <property type="match status" value="1"/>
</dbReference>
<feature type="region of interest" description="Disordered" evidence="1">
    <location>
        <begin position="4134"/>
        <end position="4156"/>
    </location>
</feature>
<gene>
    <name evidence="3" type="ORF">GGR37_000736</name>
</gene>
<evidence type="ECO:0000256" key="2">
    <source>
        <dbReference type="SAM" id="SignalP"/>
    </source>
</evidence>
<dbReference type="Proteomes" id="UP000538566">
    <property type="component" value="Unassembled WGS sequence"/>
</dbReference>
<comment type="caution">
    <text evidence="3">The sequence shown here is derived from an EMBL/GenBank/DDBJ whole genome shotgun (WGS) entry which is preliminary data.</text>
</comment>
<accession>A0A7W7A8R2</accession>
<feature type="signal peptide" evidence="2">
    <location>
        <begin position="1"/>
        <end position="33"/>
    </location>
</feature>
<dbReference type="InterPro" id="IPR012334">
    <property type="entry name" value="Pectin_lyas_fold"/>
</dbReference>
<keyword evidence="4" id="KW-1185">Reference proteome</keyword>
<feature type="chain" id="PRO_5030600905" evidence="2">
    <location>
        <begin position="34"/>
        <end position="4156"/>
    </location>
</feature>